<dbReference type="Gene3D" id="3.10.180.10">
    <property type="entry name" value="2,3-Dihydroxybiphenyl 1,2-Dioxygenase, domain 1"/>
    <property type="match status" value="2"/>
</dbReference>
<gene>
    <name evidence="2" type="ORF">ACFSUL_12385</name>
</gene>
<dbReference type="PANTHER" id="PTHR43279:SF1">
    <property type="entry name" value="CATECHOL-2,3-DIOXYGENASE"/>
    <property type="match status" value="1"/>
</dbReference>
<dbReference type="PANTHER" id="PTHR43279">
    <property type="entry name" value="CATECHOL-2,3-DIOXYGENASE"/>
    <property type="match status" value="1"/>
</dbReference>
<dbReference type="PROSITE" id="PS51819">
    <property type="entry name" value="VOC"/>
    <property type="match status" value="1"/>
</dbReference>
<accession>A0ABW5RST6</accession>
<organism evidence="2 3">
    <name type="scientific">Bacillus seohaeanensis</name>
    <dbReference type="NCBI Taxonomy" id="284580"/>
    <lineage>
        <taxon>Bacteria</taxon>
        <taxon>Bacillati</taxon>
        <taxon>Bacillota</taxon>
        <taxon>Bacilli</taxon>
        <taxon>Bacillales</taxon>
        <taxon>Bacillaceae</taxon>
        <taxon>Bacillus</taxon>
    </lineage>
</organism>
<dbReference type="EMBL" id="JBHUMF010000030">
    <property type="protein sequence ID" value="MFD2681542.1"/>
    <property type="molecule type" value="Genomic_DNA"/>
</dbReference>
<protein>
    <submittedName>
        <fullName evidence="2">VOC family protein</fullName>
    </submittedName>
</protein>
<evidence type="ECO:0000313" key="3">
    <source>
        <dbReference type="Proteomes" id="UP001597506"/>
    </source>
</evidence>
<keyword evidence="3" id="KW-1185">Reference proteome</keyword>
<dbReference type="InterPro" id="IPR004360">
    <property type="entry name" value="Glyas_Fos-R_dOase_dom"/>
</dbReference>
<proteinExistence type="predicted"/>
<dbReference type="InterPro" id="IPR029068">
    <property type="entry name" value="Glyas_Bleomycin-R_OHBP_Dase"/>
</dbReference>
<dbReference type="Pfam" id="PF00903">
    <property type="entry name" value="Glyoxalase"/>
    <property type="match status" value="2"/>
</dbReference>
<name>A0ABW5RST6_9BACI</name>
<dbReference type="Proteomes" id="UP001597506">
    <property type="component" value="Unassembled WGS sequence"/>
</dbReference>
<dbReference type="CDD" id="cd07255">
    <property type="entry name" value="VOC_BsCatE_like_N"/>
    <property type="match status" value="1"/>
</dbReference>
<reference evidence="3" key="1">
    <citation type="journal article" date="2019" name="Int. J. Syst. Evol. Microbiol.">
        <title>The Global Catalogue of Microorganisms (GCM) 10K type strain sequencing project: providing services to taxonomists for standard genome sequencing and annotation.</title>
        <authorList>
            <consortium name="The Broad Institute Genomics Platform"/>
            <consortium name="The Broad Institute Genome Sequencing Center for Infectious Disease"/>
            <person name="Wu L."/>
            <person name="Ma J."/>
        </authorList>
    </citation>
    <scope>NUCLEOTIDE SEQUENCE [LARGE SCALE GENOMIC DNA]</scope>
    <source>
        <strain evidence="3">KCTC 3913</strain>
    </source>
</reference>
<dbReference type="RefSeq" id="WP_377935842.1">
    <property type="nucleotide sequence ID" value="NZ_JBHUMF010000030.1"/>
</dbReference>
<evidence type="ECO:0000259" key="1">
    <source>
        <dbReference type="PROSITE" id="PS51819"/>
    </source>
</evidence>
<feature type="domain" description="VOC" evidence="1">
    <location>
        <begin position="10"/>
        <end position="127"/>
    </location>
</feature>
<comment type="caution">
    <text evidence="2">The sequence shown here is derived from an EMBL/GenBank/DDBJ whole genome shotgun (WGS) entry which is preliminary data.</text>
</comment>
<dbReference type="SUPFAM" id="SSF54593">
    <property type="entry name" value="Glyoxalase/Bleomycin resistance protein/Dihydroxybiphenyl dioxygenase"/>
    <property type="match status" value="2"/>
</dbReference>
<dbReference type="InterPro" id="IPR037523">
    <property type="entry name" value="VOC_core"/>
</dbReference>
<evidence type="ECO:0000313" key="2">
    <source>
        <dbReference type="EMBL" id="MFD2681542.1"/>
    </source>
</evidence>
<sequence length="285" mass="32027">MEFHRPPHIYVGKVNIKVADLERSLTFYKDLIGFQILEQSGKRAILTANGRTPLLIIEQPDNVIPKQRRTTGLYHFALLLPNRSDLGAVLRHLLQNRYPIEGGSDHRVSEALYLSDPDGNGIEIYRDRPSTSWEWNNNEVVMTTEPLDAESLLNEGEDVKWEGLPNATLMGHIHLHVSQIANTEQFYQGGLGFDIVTRYGNQALFMSTGRYHHHIGLNTWNGIGAPTPVENSIGLGSFTLIFPDSMTRDKIIEQLQSIDAPVTKKASNYITKDPSGNTIELQVNE</sequence>
<dbReference type="CDD" id="cd16359">
    <property type="entry name" value="VOC_BsCatE_like_C"/>
    <property type="match status" value="1"/>
</dbReference>